<dbReference type="PROSITE" id="PS51233">
    <property type="entry name" value="VWFD"/>
    <property type="match status" value="1"/>
</dbReference>
<dbReference type="GO" id="GO:0031012">
    <property type="term" value="C:extracellular matrix"/>
    <property type="evidence" value="ECO:0007669"/>
    <property type="project" value="TreeGrafter"/>
</dbReference>
<dbReference type="Ensembl" id="ENSPRET00000020337.1">
    <property type="protein sequence ID" value="ENSPREP00000020125.1"/>
    <property type="gene ID" value="ENSPREG00000013613.1"/>
</dbReference>
<evidence type="ECO:0000256" key="1">
    <source>
        <dbReference type="ARBA" id="ARBA00023157"/>
    </source>
</evidence>
<accession>A0A3P9PEC7</accession>
<keyword evidence="1" id="KW-1015">Disulfide bond</keyword>
<evidence type="ECO:0000313" key="5">
    <source>
        <dbReference type="Proteomes" id="UP000242638"/>
    </source>
</evidence>
<reference evidence="4" key="3">
    <citation type="submission" date="2025-09" db="UniProtKB">
        <authorList>
            <consortium name="Ensembl"/>
        </authorList>
    </citation>
    <scope>IDENTIFICATION</scope>
    <source>
        <strain evidence="4">Guanapo</strain>
    </source>
</reference>
<reference evidence="5" key="1">
    <citation type="submission" date="2013-11" db="EMBL/GenBank/DDBJ databases">
        <title>The genomic landscape of the Guanapo guppy.</title>
        <authorList>
            <person name="Kuenstner A."/>
            <person name="Dreyer C."/>
        </authorList>
    </citation>
    <scope>NUCLEOTIDE SEQUENCE</scope>
    <source>
        <strain evidence="5">Guanapo</strain>
    </source>
</reference>
<dbReference type="Pfam" id="PF08742">
    <property type="entry name" value="C8"/>
    <property type="match status" value="1"/>
</dbReference>
<evidence type="ECO:0000313" key="4">
    <source>
        <dbReference type="Ensembl" id="ENSPREP00000020125.1"/>
    </source>
</evidence>
<sequence length="219" mass="24673">MFTSEGKVQQNMEDISLPYYSASDIGLTVIWDRKTYFVIQLESQFMGEVCGLCGNFDGNGENDFTTRSGLVVSSPLEFANSWKGDSSCSDVDKLVDACEEAPHRDHWAKMKCNIINGDTFKECHSKVEPRLFYENCVKDTCACDTGGDCECFCSAVAAYAQACNEADVLISWRSPEICPVFCDYYNHDDCLWHYHPGTPETYQTCSNYFLHVPKLEGKL</sequence>
<name>A0A3P9PEC7_POERE</name>
<dbReference type="PANTHER" id="PTHR11339:SF371">
    <property type="entry name" value="MUCIN-2"/>
    <property type="match status" value="1"/>
</dbReference>
<dbReference type="InterPro" id="IPR050780">
    <property type="entry name" value="Mucin_vWF_Thrombospondin_sf"/>
</dbReference>
<dbReference type="InterPro" id="IPR001846">
    <property type="entry name" value="VWF_type-D"/>
</dbReference>
<evidence type="ECO:0000256" key="2">
    <source>
        <dbReference type="ARBA" id="ARBA00023180"/>
    </source>
</evidence>
<reference evidence="4" key="2">
    <citation type="submission" date="2025-08" db="UniProtKB">
        <authorList>
            <consortium name="Ensembl"/>
        </authorList>
    </citation>
    <scope>IDENTIFICATION</scope>
    <source>
        <strain evidence="4">Guanapo</strain>
    </source>
</reference>
<dbReference type="InterPro" id="IPR014853">
    <property type="entry name" value="VWF/SSPO/ZAN-like_Cys-rich_dom"/>
</dbReference>
<organism evidence="4 5">
    <name type="scientific">Poecilia reticulata</name>
    <name type="common">Guppy</name>
    <name type="synonym">Acanthophacelus reticulatus</name>
    <dbReference type="NCBI Taxonomy" id="8081"/>
    <lineage>
        <taxon>Eukaryota</taxon>
        <taxon>Metazoa</taxon>
        <taxon>Chordata</taxon>
        <taxon>Craniata</taxon>
        <taxon>Vertebrata</taxon>
        <taxon>Euteleostomi</taxon>
        <taxon>Actinopterygii</taxon>
        <taxon>Neopterygii</taxon>
        <taxon>Teleostei</taxon>
        <taxon>Neoteleostei</taxon>
        <taxon>Acanthomorphata</taxon>
        <taxon>Ovalentaria</taxon>
        <taxon>Atherinomorphae</taxon>
        <taxon>Cyprinodontiformes</taxon>
        <taxon>Poeciliidae</taxon>
        <taxon>Poeciliinae</taxon>
        <taxon>Poecilia</taxon>
    </lineage>
</organism>
<keyword evidence="2" id="KW-0325">Glycoprotein</keyword>
<dbReference type="OMA" id="TECTWHY"/>
<dbReference type="Proteomes" id="UP000242638">
    <property type="component" value="Unassembled WGS sequence"/>
</dbReference>
<dbReference type="PANTHER" id="PTHR11339">
    <property type="entry name" value="EXTRACELLULAR MATRIX GLYCOPROTEIN RELATED"/>
    <property type="match status" value="1"/>
</dbReference>
<dbReference type="SMART" id="SM00832">
    <property type="entry name" value="C8"/>
    <property type="match status" value="1"/>
</dbReference>
<keyword evidence="5" id="KW-1185">Reference proteome</keyword>
<proteinExistence type="predicted"/>
<dbReference type="GeneTree" id="ENSGT00940000164871"/>
<evidence type="ECO:0000259" key="3">
    <source>
        <dbReference type="PROSITE" id="PS51233"/>
    </source>
</evidence>
<dbReference type="GO" id="GO:0005615">
    <property type="term" value="C:extracellular space"/>
    <property type="evidence" value="ECO:0007669"/>
    <property type="project" value="TreeGrafter"/>
</dbReference>
<dbReference type="Pfam" id="PF00094">
    <property type="entry name" value="VWD"/>
    <property type="match status" value="1"/>
</dbReference>
<feature type="domain" description="VWFD" evidence="3">
    <location>
        <begin position="1"/>
        <end position="89"/>
    </location>
</feature>
<protein>
    <recommendedName>
        <fullName evidence="3">VWFD domain-containing protein</fullName>
    </recommendedName>
</protein>
<dbReference type="AlphaFoldDB" id="A0A3P9PEC7"/>
<dbReference type="STRING" id="8081.ENSPREP00000020125"/>